<dbReference type="PANTHER" id="PTHR12395">
    <property type="entry name" value="DOM-3 RELATED"/>
    <property type="match status" value="1"/>
</dbReference>
<dbReference type="InterPro" id="IPR013961">
    <property type="entry name" value="RAI1"/>
</dbReference>
<dbReference type="InterPro" id="IPR039039">
    <property type="entry name" value="RAI1-like_fam"/>
</dbReference>
<comment type="cofactor">
    <cofactor evidence="5">
        <name>a divalent metal cation</name>
        <dbReference type="ChEBI" id="CHEBI:60240"/>
    </cofactor>
</comment>
<comment type="catalytic activity">
    <reaction evidence="4">
        <text>a 5'-end NAD(+)-phospho-ribonucleoside in snoRNA + H2O = a 5'-end phospho-ribonucleoside in snoRNA + NAD(+) + H(+)</text>
        <dbReference type="Rhea" id="RHEA:60892"/>
        <dbReference type="Rhea" id="RHEA-COMP:15699"/>
        <dbReference type="Rhea" id="RHEA-COMP:15700"/>
        <dbReference type="ChEBI" id="CHEBI:15377"/>
        <dbReference type="ChEBI" id="CHEBI:15378"/>
        <dbReference type="ChEBI" id="CHEBI:57540"/>
        <dbReference type="ChEBI" id="CHEBI:138282"/>
        <dbReference type="ChEBI" id="CHEBI:144029"/>
    </reaction>
    <physiologicalReaction direction="left-to-right" evidence="4">
        <dbReference type="Rhea" id="RHEA:60893"/>
    </physiologicalReaction>
</comment>
<keyword evidence="5" id="KW-0694">RNA-binding</keyword>
<keyword evidence="5" id="KW-0479">Metal-binding</keyword>
<comment type="function">
    <text evidence="5">Decapping enzyme for NAD-capped RNAs: specifically hydrolyzes the nicotinamide adenine dinucleotide (NAD) cap from a subset of RNAs by removing the entire NAD moiety from the 5'-end of an NAD-capped RNA.</text>
</comment>
<gene>
    <name evidence="8" type="ORF">OKIOD_LOCUS4349</name>
</gene>
<keyword evidence="5" id="KW-0547">Nucleotide-binding</keyword>
<dbReference type="Pfam" id="PF08652">
    <property type="entry name" value="RAI1"/>
    <property type="match status" value="1"/>
</dbReference>
<feature type="domain" description="RAI1-like" evidence="7">
    <location>
        <begin position="49"/>
        <end position="391"/>
    </location>
</feature>
<sequence>MSLEPGPAKIPQGTSPITNTQYFPHSFNCMQEVYSISKGQNKALGKFNRPRKVGHFSIDGERKFKDDDSELKYFAPPVNKFNQKMRRPNFNLNNGMHDPNNVKKDEKHFEGLDNLLRWATLHWDKVSGEGVPQPHVVTWRGVLTKIMNAPFDNKTQWNILAIKHKGTIYLCEYKTEEQHADLESLPHWVKKTIYWGRKVETFLTANTPGGPPRPEEPVNENSEYVSVFRSQLGQIQLMYGAEVDCVDHTLDPQKFASPSNFIEIKTQRELKDKQRKEVFRKYKLSKWWAQSFLAGIPRVMTAFRDDRGFVTNLDIIETQSMPRQAALEAYSWKPSTMLGFLERFLTFVRDVMAKVDDCTYVFEWNPEWEGVCFTFDPDQQKETFFLPTWYRDHINSAAVKAAEAKIQAEREKAEIAEKVAATKEGEPIVLD</sequence>
<comment type="subcellular location">
    <subcellularLocation>
        <location evidence="5">Nucleus</location>
    </subcellularLocation>
</comment>
<dbReference type="EC" id="3.6.1.-" evidence="5"/>
<feature type="coiled-coil region" evidence="6">
    <location>
        <begin position="394"/>
        <end position="421"/>
    </location>
</feature>
<evidence type="ECO:0000256" key="3">
    <source>
        <dbReference type="ARBA" id="ARBA00024564"/>
    </source>
</evidence>
<comment type="catalytic activity">
    <reaction evidence="2">
        <text>a 5'-end FAD-phospho-ribonucleoside in mRNA + H2O = a 5'-end phospho-ribonucleoside in mRNA + FAD + H(+)</text>
        <dbReference type="Rhea" id="RHEA:67492"/>
        <dbReference type="Rhea" id="RHEA-COMP:15692"/>
        <dbReference type="Rhea" id="RHEA-COMP:17275"/>
        <dbReference type="ChEBI" id="CHEBI:15377"/>
        <dbReference type="ChEBI" id="CHEBI:15378"/>
        <dbReference type="ChEBI" id="CHEBI:57692"/>
        <dbReference type="ChEBI" id="CHEBI:138282"/>
        <dbReference type="ChEBI" id="CHEBI:172372"/>
    </reaction>
    <physiologicalReaction direction="left-to-right" evidence="2">
        <dbReference type="Rhea" id="RHEA:67493"/>
    </physiologicalReaction>
</comment>
<name>A0ABN7S5J0_OIKDI</name>
<reference evidence="8 9" key="1">
    <citation type="submission" date="2021-04" db="EMBL/GenBank/DDBJ databases">
        <authorList>
            <person name="Bliznina A."/>
        </authorList>
    </citation>
    <scope>NUCLEOTIDE SEQUENCE [LARGE SCALE GENOMIC DNA]</scope>
</reference>
<dbReference type="EMBL" id="OU015568">
    <property type="protein sequence ID" value="CAG5090967.1"/>
    <property type="molecule type" value="Genomic_DNA"/>
</dbReference>
<keyword evidence="5" id="KW-0378">Hydrolase</keyword>
<evidence type="ECO:0000256" key="1">
    <source>
        <dbReference type="ARBA" id="ARBA00006562"/>
    </source>
</evidence>
<comment type="similarity">
    <text evidence="1 5">Belongs to the DXO/Dom3Z family.</text>
</comment>
<evidence type="ECO:0000256" key="2">
    <source>
        <dbReference type="ARBA" id="ARBA00024458"/>
    </source>
</evidence>
<accession>A0ABN7S5J0</accession>
<keyword evidence="5" id="KW-0540">Nuclease</keyword>
<evidence type="ECO:0000259" key="7">
    <source>
        <dbReference type="Pfam" id="PF08652"/>
    </source>
</evidence>
<evidence type="ECO:0000313" key="9">
    <source>
        <dbReference type="Proteomes" id="UP001158576"/>
    </source>
</evidence>
<comment type="catalytic activity">
    <reaction evidence="3">
        <text>a 5'-end CoA-ribonucleoside in mRNA + H2O = 3'-dephospho-CoA + a 5'-end phospho-ribonucleoside in mRNA + H(+)</text>
        <dbReference type="Rhea" id="RHEA:67496"/>
        <dbReference type="Rhea" id="RHEA-COMP:15692"/>
        <dbReference type="Rhea" id="RHEA-COMP:17276"/>
        <dbReference type="ChEBI" id="CHEBI:15377"/>
        <dbReference type="ChEBI" id="CHEBI:15378"/>
        <dbReference type="ChEBI" id="CHEBI:57328"/>
        <dbReference type="ChEBI" id="CHEBI:138282"/>
        <dbReference type="ChEBI" id="CHEBI:172371"/>
    </reaction>
    <physiologicalReaction direction="left-to-right" evidence="3">
        <dbReference type="Rhea" id="RHEA:67497"/>
    </physiologicalReaction>
</comment>
<protein>
    <recommendedName>
        <fullName evidence="5">Decapping nuclease</fullName>
        <ecNumber evidence="5">3.6.1.-</ecNumber>
    </recommendedName>
</protein>
<dbReference type="Proteomes" id="UP001158576">
    <property type="component" value="Chromosome PAR"/>
</dbReference>
<evidence type="ECO:0000256" key="6">
    <source>
        <dbReference type="SAM" id="Coils"/>
    </source>
</evidence>
<organism evidence="8 9">
    <name type="scientific">Oikopleura dioica</name>
    <name type="common">Tunicate</name>
    <dbReference type="NCBI Taxonomy" id="34765"/>
    <lineage>
        <taxon>Eukaryota</taxon>
        <taxon>Metazoa</taxon>
        <taxon>Chordata</taxon>
        <taxon>Tunicata</taxon>
        <taxon>Appendicularia</taxon>
        <taxon>Copelata</taxon>
        <taxon>Oikopleuridae</taxon>
        <taxon>Oikopleura</taxon>
    </lineage>
</organism>
<evidence type="ECO:0000256" key="5">
    <source>
        <dbReference type="RuleBase" id="RU367113"/>
    </source>
</evidence>
<keyword evidence="9" id="KW-1185">Reference proteome</keyword>
<evidence type="ECO:0000313" key="8">
    <source>
        <dbReference type="EMBL" id="CAG5090967.1"/>
    </source>
</evidence>
<evidence type="ECO:0000256" key="4">
    <source>
        <dbReference type="ARBA" id="ARBA00049418"/>
    </source>
</evidence>
<keyword evidence="5" id="KW-0539">Nucleus</keyword>
<proteinExistence type="inferred from homology"/>
<dbReference type="PANTHER" id="PTHR12395:SF9">
    <property type="entry name" value="DECAPPING AND EXORIBONUCLEASE PROTEIN"/>
    <property type="match status" value="1"/>
</dbReference>
<keyword evidence="6" id="KW-0175">Coiled coil</keyword>